<dbReference type="EMBL" id="JBDJAW010000009">
    <property type="protein sequence ID" value="MEN3536171.1"/>
    <property type="molecule type" value="Genomic_DNA"/>
</dbReference>
<comment type="subcellular location">
    <subcellularLocation>
        <location evidence="1">Cell membrane</location>
        <topology evidence="1">Peripheral membrane protein</topology>
    </subcellularLocation>
</comment>
<dbReference type="GO" id="GO:0005524">
    <property type="term" value="F:ATP binding"/>
    <property type="evidence" value="ECO:0007669"/>
    <property type="project" value="UniProtKB-KW"/>
</dbReference>
<evidence type="ECO:0000256" key="1">
    <source>
        <dbReference type="ARBA" id="ARBA00004202"/>
    </source>
</evidence>
<dbReference type="SUPFAM" id="SSF52540">
    <property type="entry name" value="P-loop containing nucleoside triphosphate hydrolases"/>
    <property type="match status" value="1"/>
</dbReference>
<accession>A0ABV0APH9</accession>
<reference evidence="9 10" key="1">
    <citation type="submission" date="2024-05" db="EMBL/GenBank/DDBJ databases">
        <title>Microbispora sp.ZYX-F-249.</title>
        <authorList>
            <person name="Xie H."/>
        </authorList>
    </citation>
    <scope>NUCLEOTIDE SEQUENCE [LARGE SCALE GENOMIC DNA]</scope>
    <source>
        <strain evidence="9 10">ZYX-F-249</strain>
    </source>
</reference>
<dbReference type="InterPro" id="IPR050763">
    <property type="entry name" value="ABC_transporter_ATP-binding"/>
</dbReference>
<evidence type="ECO:0000259" key="8">
    <source>
        <dbReference type="PROSITE" id="PS50893"/>
    </source>
</evidence>
<gene>
    <name evidence="9" type="ORF">AAH991_13730</name>
</gene>
<dbReference type="InterPro" id="IPR027417">
    <property type="entry name" value="P-loop_NTPase"/>
</dbReference>
<dbReference type="PANTHER" id="PTHR42711:SF5">
    <property type="entry name" value="ABC TRANSPORTER ATP-BINDING PROTEIN NATA"/>
    <property type="match status" value="1"/>
</dbReference>
<dbReference type="RefSeq" id="WP_346226173.1">
    <property type="nucleotide sequence ID" value="NZ_JBDJAW010000009.1"/>
</dbReference>
<protein>
    <submittedName>
        <fullName evidence="9">ABC transporter ATP-binding protein</fullName>
    </submittedName>
</protein>
<evidence type="ECO:0000256" key="5">
    <source>
        <dbReference type="ARBA" id="ARBA00022840"/>
    </source>
</evidence>
<proteinExistence type="inferred from homology"/>
<organism evidence="9 10">
    <name type="scientific">Microbispora maris</name>
    <dbReference type="NCBI Taxonomy" id="3144104"/>
    <lineage>
        <taxon>Bacteria</taxon>
        <taxon>Bacillati</taxon>
        <taxon>Actinomycetota</taxon>
        <taxon>Actinomycetes</taxon>
        <taxon>Streptosporangiales</taxon>
        <taxon>Streptosporangiaceae</taxon>
        <taxon>Microbispora</taxon>
    </lineage>
</organism>
<name>A0ABV0APH9_9ACTN</name>
<dbReference type="Gene3D" id="3.40.50.300">
    <property type="entry name" value="P-loop containing nucleotide triphosphate hydrolases"/>
    <property type="match status" value="1"/>
</dbReference>
<dbReference type="PROSITE" id="PS00211">
    <property type="entry name" value="ABC_TRANSPORTER_1"/>
    <property type="match status" value="1"/>
</dbReference>
<dbReference type="InterPro" id="IPR003439">
    <property type="entry name" value="ABC_transporter-like_ATP-bd"/>
</dbReference>
<evidence type="ECO:0000313" key="9">
    <source>
        <dbReference type="EMBL" id="MEN3536171.1"/>
    </source>
</evidence>
<dbReference type="Proteomes" id="UP001447516">
    <property type="component" value="Unassembled WGS sequence"/>
</dbReference>
<comment type="caution">
    <text evidence="9">The sequence shown here is derived from an EMBL/GenBank/DDBJ whole genome shotgun (WGS) entry which is preliminary data.</text>
</comment>
<evidence type="ECO:0000313" key="10">
    <source>
        <dbReference type="Proteomes" id="UP001447516"/>
    </source>
</evidence>
<evidence type="ECO:0000256" key="7">
    <source>
        <dbReference type="SAM" id="MobiDB-lite"/>
    </source>
</evidence>
<dbReference type="Pfam" id="PF00005">
    <property type="entry name" value="ABC_tran"/>
    <property type="match status" value="1"/>
</dbReference>
<keyword evidence="4" id="KW-0547">Nucleotide-binding</keyword>
<dbReference type="InterPro" id="IPR017871">
    <property type="entry name" value="ABC_transporter-like_CS"/>
</dbReference>
<keyword evidence="3" id="KW-0813">Transport</keyword>
<evidence type="ECO:0000256" key="2">
    <source>
        <dbReference type="ARBA" id="ARBA00005417"/>
    </source>
</evidence>
<evidence type="ECO:0000256" key="6">
    <source>
        <dbReference type="ARBA" id="ARBA00023251"/>
    </source>
</evidence>
<dbReference type="InterPro" id="IPR003593">
    <property type="entry name" value="AAA+_ATPase"/>
</dbReference>
<comment type="similarity">
    <text evidence="2">Belongs to the ABC transporter superfamily.</text>
</comment>
<keyword evidence="5 9" id="KW-0067">ATP-binding</keyword>
<dbReference type="CDD" id="cd03230">
    <property type="entry name" value="ABC_DR_subfamily_A"/>
    <property type="match status" value="1"/>
</dbReference>
<dbReference type="SMART" id="SM00382">
    <property type="entry name" value="AAA"/>
    <property type="match status" value="1"/>
</dbReference>
<keyword evidence="10" id="KW-1185">Reference proteome</keyword>
<dbReference type="PROSITE" id="PS50893">
    <property type="entry name" value="ABC_TRANSPORTER_2"/>
    <property type="match status" value="1"/>
</dbReference>
<keyword evidence="6" id="KW-0046">Antibiotic resistance</keyword>
<dbReference type="PANTHER" id="PTHR42711">
    <property type="entry name" value="ABC TRANSPORTER ATP-BINDING PROTEIN"/>
    <property type="match status" value="1"/>
</dbReference>
<evidence type="ECO:0000256" key="4">
    <source>
        <dbReference type="ARBA" id="ARBA00022741"/>
    </source>
</evidence>
<feature type="domain" description="ABC transporter" evidence="8">
    <location>
        <begin position="5"/>
        <end position="230"/>
    </location>
</feature>
<sequence length="295" mass="32369">MEHAIRVRGLQKRYGEVQAVAGLDLDVEHGEVFAVLGPNGAGKSTTVEILEGYRRRDAGEVSVLGRDPARPTREWRSRIGIVLQTADDRAELTVRETLRHFATYYANPRDPDELMDQVGLTDSAGKRLRQLSGGQRRRVDVALGVIGRPELLFLDEPTTGFDPEARRRFWELIEGLAHDGTTIVLTTHYLEEAETLAHRVAVVARGRVVAEGDPATLGGRATARARVAWSDGEIETDNPTRAVLELSRRYDGEIPGLSVTRPTLEDVYLRLIEAEEPPAGGVPETTAAVPVESAP</sequence>
<evidence type="ECO:0000256" key="3">
    <source>
        <dbReference type="ARBA" id="ARBA00022448"/>
    </source>
</evidence>
<feature type="region of interest" description="Disordered" evidence="7">
    <location>
        <begin position="276"/>
        <end position="295"/>
    </location>
</feature>